<dbReference type="Pfam" id="PF01270">
    <property type="entry name" value="Glyco_hydro_8"/>
    <property type="match status" value="1"/>
</dbReference>
<dbReference type="RefSeq" id="WP_005326462.1">
    <property type="nucleotide sequence ID" value="NZ_CAAKNK010000332.1"/>
</dbReference>
<evidence type="ECO:0000256" key="5">
    <source>
        <dbReference type="ARBA" id="ARBA00023001"/>
    </source>
</evidence>
<organism evidence="9 10">
    <name type="scientific">Aeromonas media</name>
    <dbReference type="NCBI Taxonomy" id="651"/>
    <lineage>
        <taxon>Bacteria</taxon>
        <taxon>Pseudomonadati</taxon>
        <taxon>Pseudomonadota</taxon>
        <taxon>Gammaproteobacteria</taxon>
        <taxon>Aeromonadales</taxon>
        <taxon>Aeromonadaceae</taxon>
        <taxon>Aeromonas</taxon>
    </lineage>
</organism>
<keyword evidence="8" id="KW-0732">Signal</keyword>
<keyword evidence="6 9" id="KW-0326">Glycosidase</keyword>
<evidence type="ECO:0000256" key="7">
    <source>
        <dbReference type="ARBA" id="ARBA00023326"/>
    </source>
</evidence>
<dbReference type="Proteomes" id="UP001208651">
    <property type="component" value="Unassembled WGS sequence"/>
</dbReference>
<dbReference type="InterPro" id="IPR012341">
    <property type="entry name" value="6hp_glycosidase-like_sf"/>
</dbReference>
<keyword evidence="7" id="KW-0624">Polysaccharide degradation</keyword>
<dbReference type="EC" id="3.2.1.4" evidence="3"/>
<evidence type="ECO:0000256" key="8">
    <source>
        <dbReference type="SAM" id="SignalP"/>
    </source>
</evidence>
<evidence type="ECO:0000256" key="1">
    <source>
        <dbReference type="ARBA" id="ARBA00000966"/>
    </source>
</evidence>
<name>A0AAW5RPI9_AERME</name>
<keyword evidence="5" id="KW-0136">Cellulose degradation</keyword>
<reference evidence="9" key="1">
    <citation type="submission" date="2022-01" db="EMBL/GenBank/DDBJ databases">
        <title>Comparison of Fish pathogen Aeromonas spp.</title>
        <authorList>
            <person name="Dubey S."/>
            <person name="Sorum H."/>
            <person name="Munangandu H.M."/>
        </authorList>
    </citation>
    <scope>NUCLEOTIDE SEQUENCE</scope>
    <source>
        <strain evidence="9">SD/21-15</strain>
    </source>
</reference>
<dbReference type="PROSITE" id="PS51257">
    <property type="entry name" value="PROKAR_LIPOPROTEIN"/>
    <property type="match status" value="1"/>
</dbReference>
<evidence type="ECO:0000256" key="2">
    <source>
        <dbReference type="ARBA" id="ARBA00009209"/>
    </source>
</evidence>
<feature type="signal peptide" evidence="8">
    <location>
        <begin position="1"/>
        <end position="23"/>
    </location>
</feature>
<protein>
    <recommendedName>
        <fullName evidence="3">cellulase</fullName>
        <ecNumber evidence="3">3.2.1.4</ecNumber>
    </recommendedName>
</protein>
<dbReference type="Gene3D" id="1.50.10.10">
    <property type="match status" value="1"/>
</dbReference>
<dbReference type="EMBL" id="JAJVCY010000021">
    <property type="protein sequence ID" value="MCV3289103.1"/>
    <property type="molecule type" value="Genomic_DNA"/>
</dbReference>
<accession>A0AAW5RPI9</accession>
<feature type="chain" id="PRO_5043319224" description="cellulase" evidence="8">
    <location>
        <begin position="24"/>
        <end position="369"/>
    </location>
</feature>
<evidence type="ECO:0000256" key="6">
    <source>
        <dbReference type="ARBA" id="ARBA00023295"/>
    </source>
</evidence>
<dbReference type="InterPro" id="IPR008928">
    <property type="entry name" value="6-hairpin_glycosidase_sf"/>
</dbReference>
<evidence type="ECO:0000256" key="4">
    <source>
        <dbReference type="ARBA" id="ARBA00022801"/>
    </source>
</evidence>
<evidence type="ECO:0000256" key="3">
    <source>
        <dbReference type="ARBA" id="ARBA00012601"/>
    </source>
</evidence>
<comment type="similarity">
    <text evidence="2">Belongs to the glycosyl hydrolase 8 (cellulase D) family.</text>
</comment>
<keyword evidence="4 9" id="KW-0378">Hydrolase</keyword>
<comment type="catalytic activity">
    <reaction evidence="1">
        <text>Endohydrolysis of (1-&gt;4)-beta-D-glucosidic linkages in cellulose, lichenin and cereal beta-D-glucans.</text>
        <dbReference type="EC" id="3.2.1.4"/>
    </reaction>
</comment>
<proteinExistence type="inferred from homology"/>
<dbReference type="AlphaFoldDB" id="A0AAW5RPI9"/>
<comment type="caution">
    <text evidence="9">The sequence shown here is derived from an EMBL/GenBank/DDBJ whole genome shotgun (WGS) entry which is preliminary data.</text>
</comment>
<gene>
    <name evidence="9" type="primary">bcsZ</name>
    <name evidence="9" type="ORF">LZT28_12715</name>
</gene>
<dbReference type="GO" id="GO:0008810">
    <property type="term" value="F:cellulase activity"/>
    <property type="evidence" value="ECO:0007669"/>
    <property type="project" value="UniProtKB-EC"/>
</dbReference>
<dbReference type="NCBIfam" id="NF008305">
    <property type="entry name" value="PRK11097.1"/>
    <property type="match status" value="1"/>
</dbReference>
<dbReference type="SUPFAM" id="SSF48208">
    <property type="entry name" value="Six-hairpin glycosidases"/>
    <property type="match status" value="1"/>
</dbReference>
<sequence length="369" mass="40905">MTQMKNACGALLLWALCTLPALAACDWPEWDYFRQHYISEEGRVIDPADGRRITTSEGQSYGLFFALVNNDREAFARLLDWTERRLARGDLTGFLPSWLWGQREDGSWGVLDENSASDSDLWIAYSLLEAGRLWDNHSYESIGTLLLRRIAREEVATVPGLGPVLLPGAHGYTGEGRWTLNPSYLPPQLLARFAALQGPWREMRGQLPRLLQESAPLGFAPDWVDWQGEKGWQVTTDKGPQGSYDAIRVYLWLGMLNDEDPAKASLVAHFTPMLESTAALGAVPERVDTRSGQTQGRGPVGFAAALLPLSQGQPMLASLREQVKQHGEQADAYYGSVLTLFGAGWDQGRYRFAADGTLQPGWSESCQAD</sequence>
<evidence type="ECO:0000313" key="9">
    <source>
        <dbReference type="EMBL" id="MCV3289103.1"/>
    </source>
</evidence>
<dbReference type="InterPro" id="IPR002037">
    <property type="entry name" value="Glyco_hydro_8"/>
</dbReference>
<keyword evidence="7" id="KW-0119">Carbohydrate metabolism</keyword>
<dbReference type="PRINTS" id="PR00735">
    <property type="entry name" value="GLHYDRLASE8"/>
</dbReference>
<dbReference type="GO" id="GO:0030245">
    <property type="term" value="P:cellulose catabolic process"/>
    <property type="evidence" value="ECO:0007669"/>
    <property type="project" value="UniProtKB-KW"/>
</dbReference>
<evidence type="ECO:0000313" key="10">
    <source>
        <dbReference type="Proteomes" id="UP001208651"/>
    </source>
</evidence>